<feature type="domain" description="RNA-binding S4" evidence="2">
    <location>
        <begin position="187"/>
        <end position="247"/>
    </location>
</feature>
<dbReference type="RefSeq" id="WP_172357469.1">
    <property type="nucleotide sequence ID" value="NZ_BLLH01000010.1"/>
</dbReference>
<keyword evidence="3" id="KW-0131">Cell cycle</keyword>
<dbReference type="SMART" id="SM00363">
    <property type="entry name" value="S4"/>
    <property type="match status" value="1"/>
</dbReference>
<proteinExistence type="predicted"/>
<evidence type="ECO:0000256" key="1">
    <source>
        <dbReference type="PROSITE-ProRule" id="PRU00182"/>
    </source>
</evidence>
<dbReference type="InterPro" id="IPR002942">
    <property type="entry name" value="S4_RNA-bd"/>
</dbReference>
<dbReference type="Gene3D" id="3.10.290.10">
    <property type="entry name" value="RNA-binding S4 domain"/>
    <property type="match status" value="1"/>
</dbReference>
<organism evidence="3 4">
    <name type="scientific">Pseudolactococcus insecticola</name>
    <dbReference type="NCBI Taxonomy" id="2709158"/>
    <lineage>
        <taxon>Bacteria</taxon>
        <taxon>Bacillati</taxon>
        <taxon>Bacillota</taxon>
        <taxon>Bacilli</taxon>
        <taxon>Lactobacillales</taxon>
        <taxon>Streptococcaceae</taxon>
        <taxon>Pseudolactococcus</taxon>
    </lineage>
</organism>
<dbReference type="AlphaFoldDB" id="A0A6A0B9T5"/>
<dbReference type="InterPro" id="IPR040591">
    <property type="entry name" value="RqcP2_RBD"/>
</dbReference>
<accession>A0A6A0B9T5</accession>
<gene>
    <name evidence="3" type="primary">ytdC</name>
    <name evidence="3" type="ORF">Hs20B_16190</name>
</gene>
<dbReference type="InterPro" id="IPR036986">
    <property type="entry name" value="S4_RNA-bd_sf"/>
</dbReference>
<dbReference type="Gene3D" id="3.30.70.330">
    <property type="match status" value="1"/>
</dbReference>
<keyword evidence="4" id="KW-1185">Reference proteome</keyword>
<dbReference type="CDD" id="cd00165">
    <property type="entry name" value="S4"/>
    <property type="match status" value="1"/>
</dbReference>
<name>A0A6A0B9T5_9LACT</name>
<dbReference type="Gene3D" id="3.30.1370.160">
    <property type="match status" value="1"/>
</dbReference>
<sequence>MRIEQTAVYQHFRASERGFIDQATDWLTRVSETYSIVTTDFLNPRQVFILETLANAREIQVLTSSAIAETEYVKVILAPDYYVLDVADFELALLQIDFASQFVTLKHGQILGTFLGETGLDRSKIGDIVVHDTIAQVFVTANLASIFVTSIHKIARSGVKISEMPLSKFIVGQEETAIAKVITVSSLRLDKAVSAVFNISRNLAQNLIQSNKIKVNYAESVKNDFDLVDGDLVSVRGYGRFTVAETLGVTKKDKTRVEVKLIATKKK</sequence>
<dbReference type="EMBL" id="BLLH01000010">
    <property type="protein sequence ID" value="GFH41221.1"/>
    <property type="molecule type" value="Genomic_DNA"/>
</dbReference>
<dbReference type="GO" id="GO:0003723">
    <property type="term" value="F:RNA binding"/>
    <property type="evidence" value="ECO:0007669"/>
    <property type="project" value="UniProtKB-KW"/>
</dbReference>
<dbReference type="Proteomes" id="UP000475928">
    <property type="component" value="Unassembled WGS sequence"/>
</dbReference>
<dbReference type="Pfam" id="PF21278">
    <property type="entry name" value="YlmH_1st"/>
    <property type="match status" value="1"/>
</dbReference>
<keyword evidence="3" id="KW-0132">Cell division</keyword>
<evidence type="ECO:0000313" key="4">
    <source>
        <dbReference type="Proteomes" id="UP000475928"/>
    </source>
</evidence>
<evidence type="ECO:0000259" key="2">
    <source>
        <dbReference type="SMART" id="SM00363"/>
    </source>
</evidence>
<evidence type="ECO:0000313" key="3">
    <source>
        <dbReference type="EMBL" id="GFH41221.1"/>
    </source>
</evidence>
<dbReference type="InterPro" id="IPR012677">
    <property type="entry name" value="Nucleotide-bd_a/b_plait_sf"/>
</dbReference>
<dbReference type="SUPFAM" id="SSF55174">
    <property type="entry name" value="Alpha-L RNA-binding motif"/>
    <property type="match status" value="1"/>
</dbReference>
<keyword evidence="1" id="KW-0694">RNA-binding</keyword>
<reference evidence="3 4" key="1">
    <citation type="submission" date="2020-02" db="EMBL/GenBank/DDBJ databases">
        <title>Draft genome sequence of Lactococcus sp. Hs20B0-1.</title>
        <authorList>
            <person name="Noda S."/>
            <person name="Yuki M."/>
            <person name="Ohkuma M."/>
        </authorList>
    </citation>
    <scope>NUCLEOTIDE SEQUENCE [LARGE SCALE GENOMIC DNA]</scope>
    <source>
        <strain evidence="3 4">Hs20B0-1</strain>
    </source>
</reference>
<dbReference type="PROSITE" id="PS50889">
    <property type="entry name" value="S4"/>
    <property type="match status" value="1"/>
</dbReference>
<protein>
    <submittedName>
        <fullName evidence="3">Cell division protein</fullName>
    </submittedName>
</protein>
<dbReference type="Pfam" id="PF17774">
    <property type="entry name" value="YlmH_RBD"/>
    <property type="match status" value="1"/>
</dbReference>
<comment type="caution">
    <text evidence="3">The sequence shown here is derived from an EMBL/GenBank/DDBJ whole genome shotgun (WGS) entry which is preliminary data.</text>
</comment>
<dbReference type="InterPro" id="IPR048443">
    <property type="entry name" value="RqcP2_N"/>
</dbReference>
<dbReference type="GO" id="GO:0051301">
    <property type="term" value="P:cell division"/>
    <property type="evidence" value="ECO:0007669"/>
    <property type="project" value="UniProtKB-KW"/>
</dbReference>